<evidence type="ECO:0000256" key="1">
    <source>
        <dbReference type="ARBA" id="ARBA00023015"/>
    </source>
</evidence>
<dbReference type="PANTHER" id="PTHR47506:SF1">
    <property type="entry name" value="HTH-TYPE TRANSCRIPTIONAL REGULATOR YJDC"/>
    <property type="match status" value="1"/>
</dbReference>
<dbReference type="RefSeq" id="WP_037468097.1">
    <property type="nucleotide sequence ID" value="NZ_BCZD01000011.1"/>
</dbReference>
<dbReference type="EMBL" id="JFZA02000045">
    <property type="protein sequence ID" value="KFG88887.1"/>
    <property type="molecule type" value="Genomic_DNA"/>
</dbReference>
<protein>
    <submittedName>
        <fullName evidence="6">TetR family transcriptional regulator</fullName>
    </submittedName>
</protein>
<feature type="DNA-binding region" description="H-T-H motif" evidence="4">
    <location>
        <begin position="37"/>
        <end position="56"/>
    </location>
</feature>
<keyword evidence="3" id="KW-0804">Transcription</keyword>
<accession>A0A086P669</accession>
<dbReference type="PANTHER" id="PTHR47506">
    <property type="entry name" value="TRANSCRIPTIONAL REGULATORY PROTEIN"/>
    <property type="match status" value="1"/>
</dbReference>
<keyword evidence="7" id="KW-1185">Reference proteome</keyword>
<dbReference type="Gene3D" id="1.10.357.10">
    <property type="entry name" value="Tetracycline Repressor, domain 2"/>
    <property type="match status" value="1"/>
</dbReference>
<dbReference type="AlphaFoldDB" id="A0A086P669"/>
<organism evidence="6 7">
    <name type="scientific">Sphingobium herbicidovorans (strain ATCC 700291 / DSM 11019 / CCUG 56400 / KCTC 2939 / LMG 18315 / NBRC 16415 / MH)</name>
    <name type="common">Sphingomonas herbicidovorans</name>
    <dbReference type="NCBI Taxonomy" id="1219045"/>
    <lineage>
        <taxon>Bacteria</taxon>
        <taxon>Pseudomonadati</taxon>
        <taxon>Pseudomonadota</taxon>
        <taxon>Alphaproteobacteria</taxon>
        <taxon>Sphingomonadales</taxon>
        <taxon>Sphingomonadaceae</taxon>
        <taxon>Sphingobium</taxon>
    </lineage>
</organism>
<dbReference type="Gene3D" id="1.10.10.60">
    <property type="entry name" value="Homeodomain-like"/>
    <property type="match status" value="1"/>
</dbReference>
<reference evidence="6" key="1">
    <citation type="submission" date="2014-08" db="EMBL/GenBank/DDBJ databases">
        <title>Draft genome sequences of Sphingobium herbicidovorans.</title>
        <authorList>
            <person name="Gan H.M."/>
            <person name="Gan H.Y."/>
            <person name="Savka M.A."/>
        </authorList>
    </citation>
    <scope>NUCLEOTIDE SEQUENCE [LARGE SCALE GENOMIC DNA]</scope>
    <source>
        <strain evidence="6">NBRC 16415</strain>
    </source>
</reference>
<dbReference type="SUPFAM" id="SSF46689">
    <property type="entry name" value="Homeodomain-like"/>
    <property type="match status" value="1"/>
</dbReference>
<evidence type="ECO:0000313" key="7">
    <source>
        <dbReference type="Proteomes" id="UP000024284"/>
    </source>
</evidence>
<dbReference type="PRINTS" id="PR00455">
    <property type="entry name" value="HTHTETR"/>
</dbReference>
<dbReference type="InterPro" id="IPR036271">
    <property type="entry name" value="Tet_transcr_reg_TetR-rel_C_sf"/>
</dbReference>
<keyword evidence="2 4" id="KW-0238">DNA-binding</keyword>
<dbReference type="SUPFAM" id="SSF48498">
    <property type="entry name" value="Tetracyclin repressor-like, C-terminal domain"/>
    <property type="match status" value="1"/>
</dbReference>
<sequence>MKTEFAPARGRPREFDPDKALAAALEIFWRRGYEGASLAELTEAMGITKPSLYACFGNKESLFRKALDLYERDKLCYVQSALEAPTAKQVAERLLKGALAMQCGNTDPKGCMGVISSVANTAHAECIRNEILARRASSDRALIERFERAQEEGDLPAGVEPKALALYLTTMLQGLAVQAGSGVSEDRLTQLVDTALTMWPSS</sequence>
<dbReference type="PROSITE" id="PS50977">
    <property type="entry name" value="HTH_TETR_2"/>
    <property type="match status" value="1"/>
</dbReference>
<proteinExistence type="predicted"/>
<dbReference type="InterPro" id="IPR001647">
    <property type="entry name" value="HTH_TetR"/>
</dbReference>
<evidence type="ECO:0000256" key="3">
    <source>
        <dbReference type="ARBA" id="ARBA00023163"/>
    </source>
</evidence>
<evidence type="ECO:0000313" key="6">
    <source>
        <dbReference type="EMBL" id="KFG88887.1"/>
    </source>
</evidence>
<dbReference type="OrthoDB" id="9795242at2"/>
<comment type="caution">
    <text evidence="6">The sequence shown here is derived from an EMBL/GenBank/DDBJ whole genome shotgun (WGS) entry which is preliminary data.</text>
</comment>
<dbReference type="GO" id="GO:0003677">
    <property type="term" value="F:DNA binding"/>
    <property type="evidence" value="ECO:0007669"/>
    <property type="project" value="UniProtKB-UniRule"/>
</dbReference>
<dbReference type="InterPro" id="IPR009057">
    <property type="entry name" value="Homeodomain-like_sf"/>
</dbReference>
<evidence type="ECO:0000256" key="2">
    <source>
        <dbReference type="ARBA" id="ARBA00023125"/>
    </source>
</evidence>
<evidence type="ECO:0000256" key="4">
    <source>
        <dbReference type="PROSITE-ProRule" id="PRU00335"/>
    </source>
</evidence>
<name>A0A086P669_SPHHM</name>
<evidence type="ECO:0000259" key="5">
    <source>
        <dbReference type="PROSITE" id="PS50977"/>
    </source>
</evidence>
<dbReference type="PATRIC" id="fig|1219045.3.peg.3339"/>
<keyword evidence="1" id="KW-0805">Transcription regulation</keyword>
<gene>
    <name evidence="6" type="ORF">BV98_003287</name>
</gene>
<dbReference type="Pfam" id="PF00440">
    <property type="entry name" value="TetR_N"/>
    <property type="match status" value="1"/>
</dbReference>
<dbReference type="Proteomes" id="UP000024284">
    <property type="component" value="Unassembled WGS sequence"/>
</dbReference>
<feature type="domain" description="HTH tetR-type" evidence="5">
    <location>
        <begin position="14"/>
        <end position="74"/>
    </location>
</feature>
<dbReference type="eggNOG" id="COG1309">
    <property type="taxonomic scope" value="Bacteria"/>
</dbReference>